<dbReference type="AlphaFoldDB" id="A0AAI9SVW6"/>
<reference evidence="7" key="1">
    <citation type="journal article" date="2022" name="DNA Res.">
        <title>Genome analysis of five recently described species of the CUG-Ser clade uncovers Candida theae as a new hybrid lineage with pathogenic potential in the Candida parapsilosis species complex.</title>
        <authorList>
            <person name="Mixao V."/>
            <person name="Del Olmo V."/>
            <person name="Hegedusova E."/>
            <person name="Saus E."/>
            <person name="Pryszcz L."/>
            <person name="Cillingova A."/>
            <person name="Nosek J."/>
            <person name="Gabaldon T."/>
        </authorList>
    </citation>
    <scope>NUCLEOTIDE SEQUENCE</scope>
    <source>
        <strain evidence="7">CBS 10844</strain>
    </source>
</reference>
<evidence type="ECO:0000256" key="1">
    <source>
        <dbReference type="ARBA" id="ARBA00001947"/>
    </source>
</evidence>
<dbReference type="GeneID" id="73381113"/>
<dbReference type="InterPro" id="IPR020843">
    <property type="entry name" value="ER"/>
</dbReference>
<keyword evidence="8" id="KW-1185">Reference proteome</keyword>
<sequence length="349" mass="38579">MPTQVGYGYDAQFKTIQKFANLPIPEPGPDQLVLKVEAAGLCLSDPHTLQGGPIESMPPTRQLSKFVMGHEIAGSVYSVGEQLKQNPTYCQGARFALQINHACGVCDNCRRGLDGSCSNSSQAYGLNEDGGFQQFLLIKNLRTLLPIPDNVSFEAAAVATDSVLTPFHAIQKVKHKIQPTSKVLVQGCGGLGLNAIQILKNYNCTIIATDVKEDIKKTAIEYGASEFYSDMKNCLHPAKSFDVIFDFVGIQPTVDNTDKFIKQKGTVVMVGIGRYKLKMPNFTFLYREVQVIYNFGGNSSELGECLNWISKGLIKPNYKVVDFNKLPQMLKDLEDNKVRGRIVFRPNKL</sequence>
<proteinExistence type="inferred from homology"/>
<name>A0AAI9SVW6_9ASCO</name>
<keyword evidence="3" id="KW-0479">Metal-binding</keyword>
<dbReference type="SUPFAM" id="SSF50129">
    <property type="entry name" value="GroES-like"/>
    <property type="match status" value="1"/>
</dbReference>
<dbReference type="InterPro" id="IPR036291">
    <property type="entry name" value="NAD(P)-bd_dom_sf"/>
</dbReference>
<dbReference type="SUPFAM" id="SSF51735">
    <property type="entry name" value="NAD(P)-binding Rossmann-fold domains"/>
    <property type="match status" value="1"/>
</dbReference>
<dbReference type="GO" id="GO:0004022">
    <property type="term" value="F:alcohol dehydrogenase (NAD+) activity"/>
    <property type="evidence" value="ECO:0007669"/>
    <property type="project" value="TreeGrafter"/>
</dbReference>
<evidence type="ECO:0000256" key="3">
    <source>
        <dbReference type="ARBA" id="ARBA00022723"/>
    </source>
</evidence>
<keyword evidence="4" id="KW-0862">Zinc</keyword>
<evidence type="ECO:0000256" key="5">
    <source>
        <dbReference type="ARBA" id="ARBA00023002"/>
    </source>
</evidence>
<dbReference type="InterPro" id="IPR011032">
    <property type="entry name" value="GroES-like_sf"/>
</dbReference>
<dbReference type="Proteomes" id="UP001202479">
    <property type="component" value="Unassembled WGS sequence"/>
</dbReference>
<feature type="domain" description="Enoyl reductase (ER)" evidence="6">
    <location>
        <begin position="14"/>
        <end position="344"/>
    </location>
</feature>
<comment type="cofactor">
    <cofactor evidence="1">
        <name>Zn(2+)</name>
        <dbReference type="ChEBI" id="CHEBI:29105"/>
    </cofactor>
</comment>
<accession>A0AAI9SVW6</accession>
<dbReference type="EMBL" id="JAHUZD010000122">
    <property type="protein sequence ID" value="KAI3403680.2"/>
    <property type="molecule type" value="Genomic_DNA"/>
</dbReference>
<comment type="caution">
    <text evidence="7">The sequence shown here is derived from an EMBL/GenBank/DDBJ whole genome shotgun (WGS) entry which is preliminary data.</text>
</comment>
<dbReference type="GO" id="GO:0005737">
    <property type="term" value="C:cytoplasm"/>
    <property type="evidence" value="ECO:0007669"/>
    <property type="project" value="TreeGrafter"/>
</dbReference>
<dbReference type="InterPro" id="IPR013154">
    <property type="entry name" value="ADH-like_N"/>
</dbReference>
<dbReference type="CDD" id="cd08254">
    <property type="entry name" value="hydroxyacyl_CoA_DH"/>
    <property type="match status" value="1"/>
</dbReference>
<organism evidence="7 8">
    <name type="scientific">Candida oxycetoniae</name>
    <dbReference type="NCBI Taxonomy" id="497107"/>
    <lineage>
        <taxon>Eukaryota</taxon>
        <taxon>Fungi</taxon>
        <taxon>Dikarya</taxon>
        <taxon>Ascomycota</taxon>
        <taxon>Saccharomycotina</taxon>
        <taxon>Pichiomycetes</taxon>
        <taxon>Debaryomycetaceae</taxon>
        <taxon>Candida/Lodderomyces clade</taxon>
        <taxon>Candida</taxon>
    </lineage>
</organism>
<keyword evidence="5" id="KW-0560">Oxidoreductase</keyword>
<dbReference type="PANTHER" id="PTHR42940:SF8">
    <property type="entry name" value="VACUOLAR PROTEIN SORTING-ASSOCIATED PROTEIN 11"/>
    <property type="match status" value="1"/>
</dbReference>
<gene>
    <name evidence="7" type="ORF">KGF56_003498</name>
</gene>
<dbReference type="InterPro" id="IPR013149">
    <property type="entry name" value="ADH-like_C"/>
</dbReference>
<dbReference type="Gene3D" id="3.40.50.720">
    <property type="entry name" value="NAD(P)-binding Rossmann-like Domain"/>
    <property type="match status" value="1"/>
</dbReference>
<evidence type="ECO:0000259" key="6">
    <source>
        <dbReference type="SMART" id="SM00829"/>
    </source>
</evidence>
<dbReference type="Gene3D" id="3.90.180.10">
    <property type="entry name" value="Medium-chain alcohol dehydrogenases, catalytic domain"/>
    <property type="match status" value="1"/>
</dbReference>
<dbReference type="SMART" id="SM00829">
    <property type="entry name" value="PKS_ER"/>
    <property type="match status" value="1"/>
</dbReference>
<dbReference type="PANTHER" id="PTHR42940">
    <property type="entry name" value="ALCOHOL DEHYDROGENASE 1-RELATED"/>
    <property type="match status" value="1"/>
</dbReference>
<protein>
    <recommendedName>
        <fullName evidence="6">Enoyl reductase (ER) domain-containing protein</fullName>
    </recommendedName>
</protein>
<evidence type="ECO:0000256" key="4">
    <source>
        <dbReference type="ARBA" id="ARBA00022833"/>
    </source>
</evidence>
<evidence type="ECO:0000256" key="2">
    <source>
        <dbReference type="ARBA" id="ARBA00008072"/>
    </source>
</evidence>
<dbReference type="GO" id="GO:0046872">
    <property type="term" value="F:metal ion binding"/>
    <property type="evidence" value="ECO:0007669"/>
    <property type="project" value="UniProtKB-KW"/>
</dbReference>
<evidence type="ECO:0000313" key="8">
    <source>
        <dbReference type="Proteomes" id="UP001202479"/>
    </source>
</evidence>
<comment type="similarity">
    <text evidence="2">Belongs to the zinc-containing alcohol dehydrogenase family.</text>
</comment>
<dbReference type="Pfam" id="PF00107">
    <property type="entry name" value="ADH_zinc_N"/>
    <property type="match status" value="1"/>
</dbReference>
<evidence type="ECO:0000313" key="7">
    <source>
        <dbReference type="EMBL" id="KAI3403680.2"/>
    </source>
</evidence>
<dbReference type="RefSeq" id="XP_049179427.1">
    <property type="nucleotide sequence ID" value="XM_049324836.1"/>
</dbReference>
<dbReference type="Pfam" id="PF08240">
    <property type="entry name" value="ADH_N"/>
    <property type="match status" value="1"/>
</dbReference>